<dbReference type="EMBL" id="JAYGHX010000002">
    <property type="protein sequence ID" value="MEA5390489.1"/>
    <property type="molecule type" value="Genomic_DNA"/>
</dbReference>
<sequence>MSGPYRPEASRRGWPLLPLVLLVLALIDLRVELILLWDHLTLTSLTAAVRSHLLAVTVLVAQPSLWHHYRRVRC</sequence>
<evidence type="ECO:0008006" key="3">
    <source>
        <dbReference type="Google" id="ProtNLM"/>
    </source>
</evidence>
<dbReference type="Proteomes" id="UP001304461">
    <property type="component" value="Unassembled WGS sequence"/>
</dbReference>
<organism evidence="1 2">
    <name type="scientific">Cyanobium gracile UHCC 0139</name>
    <dbReference type="NCBI Taxonomy" id="3110308"/>
    <lineage>
        <taxon>Bacteria</taxon>
        <taxon>Bacillati</taxon>
        <taxon>Cyanobacteriota</taxon>
        <taxon>Cyanophyceae</taxon>
        <taxon>Synechococcales</taxon>
        <taxon>Prochlorococcaceae</taxon>
        <taxon>Cyanobium</taxon>
    </lineage>
</organism>
<dbReference type="RefSeq" id="WP_323304588.1">
    <property type="nucleotide sequence ID" value="NZ_JAYGHX010000002.1"/>
</dbReference>
<proteinExistence type="predicted"/>
<evidence type="ECO:0000313" key="2">
    <source>
        <dbReference type="Proteomes" id="UP001304461"/>
    </source>
</evidence>
<name>A0ABU5RRX3_9CYAN</name>
<gene>
    <name evidence="1" type="ORF">VB738_04350</name>
</gene>
<comment type="caution">
    <text evidence="1">The sequence shown here is derived from an EMBL/GenBank/DDBJ whole genome shotgun (WGS) entry which is preliminary data.</text>
</comment>
<protein>
    <recommendedName>
        <fullName evidence="3">Rod shape-determining protein MreD</fullName>
    </recommendedName>
</protein>
<keyword evidence="2" id="KW-1185">Reference proteome</keyword>
<evidence type="ECO:0000313" key="1">
    <source>
        <dbReference type="EMBL" id="MEA5390489.1"/>
    </source>
</evidence>
<reference evidence="1 2" key="1">
    <citation type="submission" date="2023-12" db="EMBL/GenBank/DDBJ databases">
        <title>Baltic Sea Cyanobacteria.</title>
        <authorList>
            <person name="Delbaje E."/>
            <person name="Fewer D.P."/>
            <person name="Shishido T.K."/>
        </authorList>
    </citation>
    <scope>NUCLEOTIDE SEQUENCE [LARGE SCALE GENOMIC DNA]</scope>
    <source>
        <strain evidence="1 2">UHCC 0139</strain>
    </source>
</reference>
<accession>A0ABU5RRX3</accession>